<dbReference type="RefSeq" id="WP_221258022.1">
    <property type="nucleotide sequence ID" value="NZ_AP024749.1"/>
</dbReference>
<sequence>MKGILIIIVVFLSFFSFSQEIPKAVYEISLISRPQKLILNEYEYEKFEGLIITEITKGTGNPNFLQRFWKKIWKIDNEELVLHSKINNNTTKELILKLREEGIETLEDCLNDEECSKIGFLDGGTVTFKVKIDEIDRLVGFEEIYPLTENNKEKNQLRFKAQKLLTILYNDIDLNKEFLNLFKELPKRKYHWYQASGSNIVTITNRNIK</sequence>
<evidence type="ECO:0000313" key="1">
    <source>
        <dbReference type="EMBL" id="BCY28918.1"/>
    </source>
</evidence>
<evidence type="ECO:0008006" key="3">
    <source>
        <dbReference type="Google" id="ProtNLM"/>
    </source>
</evidence>
<keyword evidence="2" id="KW-1185">Reference proteome</keyword>
<organism evidence="1 2">
    <name type="scientific">Flavobacterium okayamense</name>
    <dbReference type="NCBI Taxonomy" id="2830782"/>
    <lineage>
        <taxon>Bacteria</taxon>
        <taxon>Pseudomonadati</taxon>
        <taxon>Bacteroidota</taxon>
        <taxon>Flavobacteriia</taxon>
        <taxon>Flavobacteriales</taxon>
        <taxon>Flavobacteriaceae</taxon>
        <taxon>Flavobacterium</taxon>
    </lineage>
</organism>
<dbReference type="EMBL" id="AP024749">
    <property type="protein sequence ID" value="BCY28918.1"/>
    <property type="molecule type" value="Genomic_DNA"/>
</dbReference>
<gene>
    <name evidence="1" type="ORF">KK2020170_17860</name>
</gene>
<name>A0ABM7S610_9FLAO</name>
<proteinExistence type="predicted"/>
<accession>A0ABM7S610</accession>
<protein>
    <recommendedName>
        <fullName evidence="3">GLPGLI family protein</fullName>
    </recommendedName>
</protein>
<reference evidence="1 2" key="1">
    <citation type="submission" date="2021-06" db="EMBL/GenBank/DDBJ databases">
        <title>Whole genome sequences of Flavobacterium sp. KK2020170 and assembly.</title>
        <authorList>
            <person name="Kitahara K."/>
            <person name="Miyoshi S."/>
            <person name="Uesaka K."/>
        </authorList>
    </citation>
    <scope>NUCLEOTIDE SEQUENCE [LARGE SCALE GENOMIC DNA]</scope>
    <source>
        <strain evidence="1 2">KK2020170</strain>
    </source>
</reference>
<dbReference type="Proteomes" id="UP000825258">
    <property type="component" value="Chromosome"/>
</dbReference>
<evidence type="ECO:0000313" key="2">
    <source>
        <dbReference type="Proteomes" id="UP000825258"/>
    </source>
</evidence>